<gene>
    <name evidence="18" type="ORF">SAMN05444391_1025</name>
</gene>
<dbReference type="InterPro" id="IPR000462">
    <property type="entry name" value="CDP-OH_P_trans"/>
</dbReference>
<dbReference type="InterPro" id="IPR048254">
    <property type="entry name" value="CDP_ALCOHOL_P_TRANSF_CS"/>
</dbReference>
<protein>
    <recommendedName>
        <fullName evidence="5 15">CDP-diacylglycerol--glycerol-3-phosphate 3-phosphatidyltransferase</fullName>
        <ecNumber evidence="4 15">2.7.8.5</ecNumber>
    </recommendedName>
</protein>
<keyword evidence="13" id="KW-1208">Phospholipid metabolism</keyword>
<evidence type="ECO:0000256" key="17">
    <source>
        <dbReference type="SAM" id="Phobius"/>
    </source>
</evidence>
<dbReference type="STRING" id="381751.SAMN05444391_1025"/>
<evidence type="ECO:0000256" key="4">
    <source>
        <dbReference type="ARBA" id="ARBA00013170"/>
    </source>
</evidence>
<evidence type="ECO:0000256" key="2">
    <source>
        <dbReference type="ARBA" id="ARBA00005042"/>
    </source>
</evidence>
<evidence type="ECO:0000256" key="3">
    <source>
        <dbReference type="ARBA" id="ARBA00010441"/>
    </source>
</evidence>
<evidence type="ECO:0000256" key="1">
    <source>
        <dbReference type="ARBA" id="ARBA00004141"/>
    </source>
</evidence>
<evidence type="ECO:0000256" key="6">
    <source>
        <dbReference type="ARBA" id="ARBA00022516"/>
    </source>
</evidence>
<evidence type="ECO:0000256" key="12">
    <source>
        <dbReference type="ARBA" id="ARBA00023209"/>
    </source>
</evidence>
<dbReference type="EC" id="2.7.8.5" evidence="4 15"/>
<dbReference type="AlphaFoldDB" id="A0A1M6SH96"/>
<dbReference type="PANTHER" id="PTHR14269:SF62">
    <property type="entry name" value="CDP-DIACYLGLYCEROL--GLYCEROL-3-PHOSPHATE 3-PHOSPHATIDYLTRANSFERASE 1, CHLOROPLASTIC"/>
    <property type="match status" value="1"/>
</dbReference>
<evidence type="ECO:0000256" key="5">
    <source>
        <dbReference type="ARBA" id="ARBA00014944"/>
    </source>
</evidence>
<keyword evidence="7 16" id="KW-0808">Transferase</keyword>
<keyword evidence="9 17" id="KW-1133">Transmembrane helix</keyword>
<keyword evidence="12" id="KW-0594">Phospholipid biosynthesis</keyword>
<comment type="similarity">
    <text evidence="3 16">Belongs to the CDP-alcohol phosphatidyltransferase class-I family.</text>
</comment>
<evidence type="ECO:0000256" key="8">
    <source>
        <dbReference type="ARBA" id="ARBA00022692"/>
    </source>
</evidence>
<accession>A0A1M6SH96</accession>
<dbReference type="GO" id="GO:0008444">
    <property type="term" value="F:CDP-diacylglycerol-glycerol-3-phosphate 3-phosphatidyltransferase activity"/>
    <property type="evidence" value="ECO:0007669"/>
    <property type="project" value="UniProtKB-UniRule"/>
</dbReference>
<evidence type="ECO:0000256" key="14">
    <source>
        <dbReference type="ARBA" id="ARBA00048586"/>
    </source>
</evidence>
<keyword evidence="8 17" id="KW-0812">Transmembrane</keyword>
<dbReference type="InterPro" id="IPR004570">
    <property type="entry name" value="Phosphatidylglycerol_P_synth"/>
</dbReference>
<evidence type="ECO:0000256" key="10">
    <source>
        <dbReference type="ARBA" id="ARBA00023098"/>
    </source>
</evidence>
<dbReference type="GO" id="GO:0016020">
    <property type="term" value="C:membrane"/>
    <property type="evidence" value="ECO:0007669"/>
    <property type="project" value="UniProtKB-SubCell"/>
</dbReference>
<comment type="catalytic activity">
    <reaction evidence="14">
        <text>a CDP-1,2-diacyl-sn-glycerol + sn-glycerol 3-phosphate = a 1,2-diacyl-sn-glycero-3-phospho-(1'-sn-glycero-3'-phosphate) + CMP + H(+)</text>
        <dbReference type="Rhea" id="RHEA:12593"/>
        <dbReference type="ChEBI" id="CHEBI:15378"/>
        <dbReference type="ChEBI" id="CHEBI:57597"/>
        <dbReference type="ChEBI" id="CHEBI:58332"/>
        <dbReference type="ChEBI" id="CHEBI:60110"/>
        <dbReference type="ChEBI" id="CHEBI:60377"/>
        <dbReference type="EC" id="2.7.8.5"/>
    </reaction>
</comment>
<evidence type="ECO:0000256" key="15">
    <source>
        <dbReference type="NCBIfam" id="TIGR00560"/>
    </source>
</evidence>
<dbReference type="InterPro" id="IPR050324">
    <property type="entry name" value="CDP-alcohol_PTase-I"/>
</dbReference>
<dbReference type="GO" id="GO:0046474">
    <property type="term" value="P:glycerophospholipid biosynthetic process"/>
    <property type="evidence" value="ECO:0007669"/>
    <property type="project" value="TreeGrafter"/>
</dbReference>
<evidence type="ECO:0000256" key="13">
    <source>
        <dbReference type="ARBA" id="ARBA00023264"/>
    </source>
</evidence>
<reference evidence="18 19" key="1">
    <citation type="submission" date="2016-11" db="EMBL/GenBank/DDBJ databases">
        <authorList>
            <person name="Jaros S."/>
            <person name="Januszkiewicz K."/>
            <person name="Wedrychowicz H."/>
        </authorList>
    </citation>
    <scope>NUCLEOTIDE SEQUENCE [LARGE SCALE GENOMIC DNA]</scope>
    <source>
        <strain evidence="18 19">DSM 19557</strain>
    </source>
</reference>
<feature type="transmembrane region" description="Helical" evidence="17">
    <location>
        <begin position="127"/>
        <end position="153"/>
    </location>
</feature>
<dbReference type="Proteomes" id="UP000189810">
    <property type="component" value="Chromosome I"/>
</dbReference>
<dbReference type="NCBIfam" id="TIGR00560">
    <property type="entry name" value="pgsA"/>
    <property type="match status" value="1"/>
</dbReference>
<keyword evidence="19" id="KW-1185">Reference proteome</keyword>
<evidence type="ECO:0000256" key="16">
    <source>
        <dbReference type="RuleBase" id="RU003750"/>
    </source>
</evidence>
<dbReference type="InterPro" id="IPR043130">
    <property type="entry name" value="CDP-OH_PTrfase_TM_dom"/>
</dbReference>
<dbReference type="EMBL" id="LT670846">
    <property type="protein sequence ID" value="SHK43967.1"/>
    <property type="molecule type" value="Genomic_DNA"/>
</dbReference>
<dbReference type="Gene3D" id="1.20.120.1760">
    <property type="match status" value="1"/>
</dbReference>
<organism evidence="18 19">
    <name type="scientific">Thermocrinis minervae</name>
    <dbReference type="NCBI Taxonomy" id="381751"/>
    <lineage>
        <taxon>Bacteria</taxon>
        <taxon>Pseudomonadati</taxon>
        <taxon>Aquificota</taxon>
        <taxon>Aquificia</taxon>
        <taxon>Aquificales</taxon>
        <taxon>Aquificaceae</taxon>
        <taxon>Thermocrinis</taxon>
    </lineage>
</organism>
<proteinExistence type="inferred from homology"/>
<evidence type="ECO:0000256" key="9">
    <source>
        <dbReference type="ARBA" id="ARBA00022989"/>
    </source>
</evidence>
<comment type="subcellular location">
    <subcellularLocation>
        <location evidence="1">Membrane</location>
        <topology evidence="1">Multi-pass membrane protein</topology>
    </subcellularLocation>
</comment>
<comment type="pathway">
    <text evidence="2">Phospholipid metabolism; phosphatidylglycerol biosynthesis; phosphatidylglycerol from CDP-diacylglycerol: step 1/2.</text>
</comment>
<evidence type="ECO:0000256" key="11">
    <source>
        <dbReference type="ARBA" id="ARBA00023136"/>
    </source>
</evidence>
<evidence type="ECO:0000313" key="18">
    <source>
        <dbReference type="EMBL" id="SHK43967.1"/>
    </source>
</evidence>
<dbReference type="PANTHER" id="PTHR14269">
    <property type="entry name" value="CDP-DIACYLGLYCEROL--GLYCEROL-3-PHOSPHATE 3-PHOSPHATIDYLTRANSFERASE-RELATED"/>
    <property type="match status" value="1"/>
</dbReference>
<sequence>MANLPLYLTLLRGFLVIPLVYTLLEGKTFFSLLLIILGALSDWFDGSFARKTNASARLGALLDPLMDKVFVLSTISVFVYLQKVHPVPFVLLMVRELSISFLRSLAVEKGYIMSASSLGKAKTFFEFTTLVTLALDLSLGDVLLWISVLLAYISALDYLSKYLQT</sequence>
<dbReference type="RefSeq" id="WP_154021741.1">
    <property type="nucleotide sequence ID" value="NZ_LT670846.1"/>
</dbReference>
<evidence type="ECO:0000256" key="7">
    <source>
        <dbReference type="ARBA" id="ARBA00022679"/>
    </source>
</evidence>
<dbReference type="PROSITE" id="PS00379">
    <property type="entry name" value="CDP_ALCOHOL_P_TRANSF"/>
    <property type="match status" value="1"/>
</dbReference>
<evidence type="ECO:0000313" key="19">
    <source>
        <dbReference type="Proteomes" id="UP000189810"/>
    </source>
</evidence>
<dbReference type="OrthoDB" id="9796672at2"/>
<dbReference type="PIRSF" id="PIRSF000847">
    <property type="entry name" value="Phos_ph_gly_syn"/>
    <property type="match status" value="1"/>
</dbReference>
<keyword evidence="11 17" id="KW-0472">Membrane</keyword>
<keyword evidence="6" id="KW-0444">Lipid biosynthesis</keyword>
<name>A0A1M6SH96_9AQUI</name>
<keyword evidence="10" id="KW-0443">Lipid metabolism</keyword>
<feature type="transmembrane region" description="Helical" evidence="17">
    <location>
        <begin position="60"/>
        <end position="81"/>
    </location>
</feature>
<dbReference type="Pfam" id="PF01066">
    <property type="entry name" value="CDP-OH_P_transf"/>
    <property type="match status" value="1"/>
</dbReference>